<evidence type="ECO:0000313" key="7">
    <source>
        <dbReference type="EMBL" id="NMF97264.1"/>
    </source>
</evidence>
<dbReference type="EC" id="2.6.1.11" evidence="6"/>
<evidence type="ECO:0000256" key="2">
    <source>
        <dbReference type="ARBA" id="ARBA00022576"/>
    </source>
</evidence>
<comment type="similarity">
    <text evidence="6">Belongs to the class-III pyridoxal-phosphate-dependent aminotransferase family. ArgD subfamily.</text>
</comment>
<feature type="binding site" evidence="6">
    <location>
        <position position="130"/>
    </location>
    <ligand>
        <name>N(2)-acetyl-L-ornithine</name>
        <dbReference type="ChEBI" id="CHEBI:57805"/>
    </ligand>
</feature>
<comment type="miscellaneous">
    <text evidence="6">May also have succinyldiaminopimelate aminotransferase activity, thus carrying out the corresponding step in lysine biosynthesis.</text>
</comment>
<dbReference type="Gene3D" id="3.40.640.10">
    <property type="entry name" value="Type I PLP-dependent aspartate aminotransferase-like (Major domain)"/>
    <property type="match status" value="1"/>
</dbReference>
<dbReference type="InterPro" id="IPR015424">
    <property type="entry name" value="PyrdxlP-dep_Trfase"/>
</dbReference>
<organism evidence="7 8">
    <name type="scientific">Aromatoleum toluolicum</name>
    <dbReference type="NCBI Taxonomy" id="90060"/>
    <lineage>
        <taxon>Bacteria</taxon>
        <taxon>Pseudomonadati</taxon>
        <taxon>Pseudomonadota</taxon>
        <taxon>Betaproteobacteria</taxon>
        <taxon>Rhodocyclales</taxon>
        <taxon>Rhodocyclaceae</taxon>
        <taxon>Aromatoleum</taxon>
    </lineage>
</organism>
<dbReference type="Pfam" id="PF00202">
    <property type="entry name" value="Aminotran_3"/>
    <property type="match status" value="1"/>
</dbReference>
<feature type="binding site" evidence="6">
    <location>
        <position position="271"/>
    </location>
    <ligand>
        <name>N(2)-acetyl-L-ornithine</name>
        <dbReference type="ChEBI" id="CHEBI:57805"/>
    </ligand>
</feature>
<dbReference type="Proteomes" id="UP000634522">
    <property type="component" value="Unassembled WGS sequence"/>
</dbReference>
<reference evidence="7 8" key="1">
    <citation type="submission" date="2019-12" db="EMBL/GenBank/DDBJ databases">
        <title>Comparative genomics gives insights into the taxonomy of the Azoarcus-Aromatoleum group and reveals separate origins of nif in the plant-associated Azoarcus and non-plant-associated Aromatoleum sub-groups.</title>
        <authorList>
            <person name="Lafos M."/>
            <person name="Maluk M."/>
            <person name="Batista M."/>
            <person name="Junghare M."/>
            <person name="Carmona M."/>
            <person name="Faoro H."/>
            <person name="Cruz L.M."/>
            <person name="Battistoni F."/>
            <person name="De Souza E."/>
            <person name="Pedrosa F."/>
            <person name="Chen W.-M."/>
            <person name="Poole P.S."/>
            <person name="Dixon R.A."/>
            <person name="James E.K."/>
        </authorList>
    </citation>
    <scope>NUCLEOTIDE SEQUENCE [LARGE SCALE GENOMIC DNA]</scope>
    <source>
        <strain evidence="7 8">T</strain>
    </source>
</reference>
<accession>A0ABX1NDB8</accession>
<gene>
    <name evidence="6" type="primary">argD</name>
    <name evidence="7" type="ORF">GPA27_07680</name>
</gene>
<dbReference type="Gene3D" id="3.90.1150.10">
    <property type="entry name" value="Aspartate Aminotransferase, domain 1"/>
    <property type="match status" value="1"/>
</dbReference>
<feature type="modified residue" description="N6-(pyridoxal phosphate)lysine" evidence="6">
    <location>
        <position position="243"/>
    </location>
</feature>
<comment type="pathway">
    <text evidence="6">Amino-acid biosynthesis; L-arginine biosynthesis; N(2)-acetyl-L-ornithine from L-glutamate: step 4/4.</text>
</comment>
<dbReference type="InterPro" id="IPR005814">
    <property type="entry name" value="Aminotrans_3"/>
</dbReference>
<keyword evidence="4 6" id="KW-0808">Transferase</keyword>
<comment type="caution">
    <text evidence="7">The sequence shown here is derived from an EMBL/GenBank/DDBJ whole genome shotgun (WGS) entry which is preliminary data.</text>
</comment>
<evidence type="ECO:0000256" key="1">
    <source>
        <dbReference type="ARBA" id="ARBA00022571"/>
    </source>
</evidence>
<dbReference type="PANTHER" id="PTHR11986">
    <property type="entry name" value="AMINOTRANSFERASE CLASS III"/>
    <property type="match status" value="1"/>
</dbReference>
<feature type="binding site" evidence="6">
    <location>
        <begin position="214"/>
        <end position="217"/>
    </location>
    <ligand>
        <name>pyridoxal 5'-phosphate</name>
        <dbReference type="ChEBI" id="CHEBI:597326"/>
    </ligand>
</feature>
<dbReference type="SUPFAM" id="SSF53383">
    <property type="entry name" value="PLP-dependent transferases"/>
    <property type="match status" value="1"/>
</dbReference>
<evidence type="ECO:0000256" key="6">
    <source>
        <dbReference type="HAMAP-Rule" id="MF_01107"/>
    </source>
</evidence>
<keyword evidence="6" id="KW-0963">Cytoplasm</keyword>
<dbReference type="EMBL" id="WTVS01000012">
    <property type="protein sequence ID" value="NMF97264.1"/>
    <property type="molecule type" value="Genomic_DNA"/>
</dbReference>
<keyword evidence="1 6" id="KW-0055">Arginine biosynthesis</keyword>
<feature type="binding site" evidence="6">
    <location>
        <position position="272"/>
    </location>
    <ligand>
        <name>pyridoxal 5'-phosphate</name>
        <dbReference type="ChEBI" id="CHEBI:597326"/>
    </ligand>
</feature>
<keyword evidence="3 6" id="KW-0028">Amino-acid biosynthesis</keyword>
<dbReference type="InterPro" id="IPR004636">
    <property type="entry name" value="AcOrn/SuccOrn_fam"/>
</dbReference>
<comment type="caution">
    <text evidence="6">Lacks conserved residue(s) required for the propagation of feature annotation.</text>
</comment>
<sequence>MSHLMNTYARLPVAFTHGEGVWLFDETGKRYLDALSGIAVSTLGHNHPRLVRAISEQAASVLHTSNLYRIPLQEELADRIAALSGMDEVFFCNSGCEANEAAIKLARFYGHKKNVDHPEIIVMENAFHGRTLATLSATGNRKTQAGFEPLVTGFVRVPYKDIGAIRAVGEHNHNVVAVMLEMVQGEGGINIADDTFQRELRAICDERGWLLICDEVQCGIGRTGHWFGFQQSGVKPDIMTLAKGLGSGVPIGACVTAGRAAGLFSPGNHGSTFGGNPLACAAGLATLAEIEDKALRESAVRVGDAIRNGMREALDGVAGVVDIRGRGLMIGIELDRPCGDLVRQALEAGLLINVTAERVIRLLPALVFTEQDAGNLVSALAPLVRKFLTQ</sequence>
<keyword evidence="2 6" id="KW-0032">Aminotransferase</keyword>
<feature type="binding site" evidence="6">
    <location>
        <position position="127"/>
    </location>
    <ligand>
        <name>pyridoxal 5'-phosphate</name>
        <dbReference type="ChEBI" id="CHEBI:597326"/>
    </ligand>
</feature>
<dbReference type="HAMAP" id="MF_01107">
    <property type="entry name" value="ArgD_aminotrans_3"/>
    <property type="match status" value="1"/>
</dbReference>
<name>A0ABX1NDB8_9RHOO</name>
<dbReference type="NCBIfam" id="TIGR00707">
    <property type="entry name" value="argD"/>
    <property type="match status" value="1"/>
</dbReference>
<dbReference type="InterPro" id="IPR049704">
    <property type="entry name" value="Aminotrans_3_PPA_site"/>
</dbReference>
<keyword evidence="5 6" id="KW-0663">Pyridoxal phosphate</keyword>
<comment type="cofactor">
    <cofactor evidence="6">
        <name>pyridoxal 5'-phosphate</name>
        <dbReference type="ChEBI" id="CHEBI:597326"/>
    </cofactor>
    <text evidence="6">Binds 1 pyridoxal phosphate per subunit.</text>
</comment>
<dbReference type="PANTHER" id="PTHR11986:SF79">
    <property type="entry name" value="ACETYLORNITHINE AMINOTRANSFERASE, MITOCHONDRIAL"/>
    <property type="match status" value="1"/>
</dbReference>
<comment type="catalytic activity">
    <reaction evidence="6">
        <text>N(2)-acetyl-L-ornithine + 2-oxoglutarate = N-acetyl-L-glutamate 5-semialdehyde + L-glutamate</text>
        <dbReference type="Rhea" id="RHEA:18049"/>
        <dbReference type="ChEBI" id="CHEBI:16810"/>
        <dbReference type="ChEBI" id="CHEBI:29123"/>
        <dbReference type="ChEBI" id="CHEBI:29985"/>
        <dbReference type="ChEBI" id="CHEBI:57805"/>
        <dbReference type="EC" id="2.6.1.11"/>
    </reaction>
</comment>
<dbReference type="InterPro" id="IPR015421">
    <property type="entry name" value="PyrdxlP-dep_Trfase_major"/>
</dbReference>
<protein>
    <recommendedName>
        <fullName evidence="6">Acetylornithine aminotransferase</fullName>
        <shortName evidence="6">ACOAT</shortName>
        <ecNumber evidence="6">2.6.1.11</ecNumber>
    </recommendedName>
</protein>
<dbReference type="NCBIfam" id="NF002325">
    <property type="entry name" value="PRK01278.1"/>
    <property type="match status" value="1"/>
</dbReference>
<comment type="subunit">
    <text evidence="6">Homodimer.</text>
</comment>
<evidence type="ECO:0000256" key="3">
    <source>
        <dbReference type="ARBA" id="ARBA00022605"/>
    </source>
</evidence>
<dbReference type="CDD" id="cd00610">
    <property type="entry name" value="OAT_like"/>
    <property type="match status" value="1"/>
</dbReference>
<evidence type="ECO:0000256" key="4">
    <source>
        <dbReference type="ARBA" id="ARBA00022679"/>
    </source>
</evidence>
<dbReference type="InterPro" id="IPR015422">
    <property type="entry name" value="PyrdxlP-dep_Trfase_small"/>
</dbReference>
<dbReference type="PIRSF" id="PIRSF000521">
    <property type="entry name" value="Transaminase_4ab_Lys_Orn"/>
    <property type="match status" value="1"/>
</dbReference>
<evidence type="ECO:0000256" key="5">
    <source>
        <dbReference type="ARBA" id="ARBA00022898"/>
    </source>
</evidence>
<dbReference type="PROSITE" id="PS00600">
    <property type="entry name" value="AA_TRANSFER_CLASS_3"/>
    <property type="match status" value="1"/>
</dbReference>
<proteinExistence type="inferred from homology"/>
<dbReference type="RefSeq" id="WP_169139171.1">
    <property type="nucleotide sequence ID" value="NZ_WTVS01000012.1"/>
</dbReference>
<evidence type="ECO:0000313" key="8">
    <source>
        <dbReference type="Proteomes" id="UP000634522"/>
    </source>
</evidence>
<comment type="subcellular location">
    <subcellularLocation>
        <location evidence="6">Cytoplasm</location>
    </subcellularLocation>
</comment>
<dbReference type="InterPro" id="IPR050103">
    <property type="entry name" value="Class-III_PLP-dep_AT"/>
</dbReference>
<keyword evidence="8" id="KW-1185">Reference proteome</keyword>